<gene>
    <name evidence="1" type="ORF">PAXINDRAFT_21778</name>
</gene>
<dbReference type="EMBL" id="KN821389">
    <property type="protein sequence ID" value="KIJ04940.1"/>
    <property type="molecule type" value="Genomic_DNA"/>
</dbReference>
<keyword evidence="2" id="KW-1185">Reference proteome</keyword>
<accession>A0A0C9SSW0</accession>
<evidence type="ECO:0000313" key="1">
    <source>
        <dbReference type="EMBL" id="KIJ04940.1"/>
    </source>
</evidence>
<protein>
    <submittedName>
        <fullName evidence="1">Uncharacterized protein</fullName>
    </submittedName>
</protein>
<reference evidence="2" key="2">
    <citation type="submission" date="2015-01" db="EMBL/GenBank/DDBJ databases">
        <title>Evolutionary Origins and Diversification of the Mycorrhizal Mutualists.</title>
        <authorList>
            <consortium name="DOE Joint Genome Institute"/>
            <consortium name="Mycorrhizal Genomics Consortium"/>
            <person name="Kohler A."/>
            <person name="Kuo A."/>
            <person name="Nagy L.G."/>
            <person name="Floudas D."/>
            <person name="Copeland A."/>
            <person name="Barry K.W."/>
            <person name="Cichocki N."/>
            <person name="Veneault-Fourrey C."/>
            <person name="LaButti K."/>
            <person name="Lindquist E.A."/>
            <person name="Lipzen A."/>
            <person name="Lundell T."/>
            <person name="Morin E."/>
            <person name="Murat C."/>
            <person name="Riley R."/>
            <person name="Ohm R."/>
            <person name="Sun H."/>
            <person name="Tunlid A."/>
            <person name="Henrissat B."/>
            <person name="Grigoriev I.V."/>
            <person name="Hibbett D.S."/>
            <person name="Martin F."/>
        </authorList>
    </citation>
    <scope>NUCLEOTIDE SEQUENCE [LARGE SCALE GENOMIC DNA]</scope>
    <source>
        <strain evidence="2">ATCC 200175</strain>
    </source>
</reference>
<evidence type="ECO:0000313" key="2">
    <source>
        <dbReference type="Proteomes" id="UP000053647"/>
    </source>
</evidence>
<proteinExistence type="predicted"/>
<name>A0A0C9SSW0_PAXIN</name>
<organism evidence="1 2">
    <name type="scientific">Paxillus involutus ATCC 200175</name>
    <dbReference type="NCBI Taxonomy" id="664439"/>
    <lineage>
        <taxon>Eukaryota</taxon>
        <taxon>Fungi</taxon>
        <taxon>Dikarya</taxon>
        <taxon>Basidiomycota</taxon>
        <taxon>Agaricomycotina</taxon>
        <taxon>Agaricomycetes</taxon>
        <taxon>Agaricomycetidae</taxon>
        <taxon>Boletales</taxon>
        <taxon>Paxilineae</taxon>
        <taxon>Paxillaceae</taxon>
        <taxon>Paxillus</taxon>
    </lineage>
</organism>
<sequence>MLVTSVITPAPLVIMTNSPRRTTRPVDATPTPSTPCNLSALPMPSALYPSSAPILCYLTSKALAIGIDW</sequence>
<reference evidence="1 2" key="1">
    <citation type="submission" date="2014-06" db="EMBL/GenBank/DDBJ databases">
        <authorList>
            <consortium name="DOE Joint Genome Institute"/>
            <person name="Kuo A."/>
            <person name="Kohler A."/>
            <person name="Nagy L.G."/>
            <person name="Floudas D."/>
            <person name="Copeland A."/>
            <person name="Barry K.W."/>
            <person name="Cichocki N."/>
            <person name="Veneault-Fourrey C."/>
            <person name="LaButti K."/>
            <person name="Lindquist E.A."/>
            <person name="Lipzen A."/>
            <person name="Lundell T."/>
            <person name="Morin E."/>
            <person name="Murat C."/>
            <person name="Sun H."/>
            <person name="Tunlid A."/>
            <person name="Henrissat B."/>
            <person name="Grigoriev I.V."/>
            <person name="Hibbett D.S."/>
            <person name="Martin F."/>
            <person name="Nordberg H.P."/>
            <person name="Cantor M.N."/>
            <person name="Hua S.X."/>
        </authorList>
    </citation>
    <scope>NUCLEOTIDE SEQUENCE [LARGE SCALE GENOMIC DNA]</scope>
    <source>
        <strain evidence="1 2">ATCC 200175</strain>
    </source>
</reference>
<dbReference type="HOGENOM" id="CLU_2776652_0_0_1"/>
<dbReference type="Proteomes" id="UP000053647">
    <property type="component" value="Unassembled WGS sequence"/>
</dbReference>
<dbReference type="AlphaFoldDB" id="A0A0C9SSW0"/>